<dbReference type="InterPro" id="IPR001098">
    <property type="entry name" value="DNA-dir_DNA_pol_A_palm_dom"/>
</dbReference>
<dbReference type="PANTHER" id="PTHR10133">
    <property type="entry name" value="DNA POLYMERASE I"/>
    <property type="match status" value="1"/>
</dbReference>
<comment type="caution">
    <text evidence="12">The sequence shown here is derived from an EMBL/GenBank/DDBJ whole genome shotgun (WGS) entry which is preliminary data.</text>
</comment>
<dbReference type="GO" id="GO:0003677">
    <property type="term" value="F:DNA binding"/>
    <property type="evidence" value="ECO:0007669"/>
    <property type="project" value="UniProtKB-KW"/>
</dbReference>
<keyword evidence="6" id="KW-0235">DNA replication</keyword>
<feature type="domain" description="3'-5' exonuclease" evidence="10">
    <location>
        <begin position="11"/>
        <end position="181"/>
    </location>
</feature>
<dbReference type="SUPFAM" id="SSF53098">
    <property type="entry name" value="Ribonuclease H-like"/>
    <property type="match status" value="1"/>
</dbReference>
<dbReference type="Gene3D" id="3.30.70.370">
    <property type="match status" value="1"/>
</dbReference>
<evidence type="ECO:0000259" key="10">
    <source>
        <dbReference type="SMART" id="SM00474"/>
    </source>
</evidence>
<evidence type="ECO:0000256" key="3">
    <source>
        <dbReference type="ARBA" id="ARBA00020311"/>
    </source>
</evidence>
<evidence type="ECO:0000256" key="7">
    <source>
        <dbReference type="ARBA" id="ARBA00022932"/>
    </source>
</evidence>
<evidence type="ECO:0000256" key="5">
    <source>
        <dbReference type="ARBA" id="ARBA00022695"/>
    </source>
</evidence>
<dbReference type="Proteomes" id="UP000231414">
    <property type="component" value="Unassembled WGS sequence"/>
</dbReference>
<dbReference type="GO" id="GO:0008408">
    <property type="term" value="F:3'-5' exonuclease activity"/>
    <property type="evidence" value="ECO:0007669"/>
    <property type="project" value="InterPro"/>
</dbReference>
<dbReference type="InterPro" id="IPR036397">
    <property type="entry name" value="RNaseH_sf"/>
</dbReference>
<dbReference type="SMART" id="SM00482">
    <property type="entry name" value="POLAc"/>
    <property type="match status" value="1"/>
</dbReference>
<sequence>MPSFDTRNPNYVYIDSSEALREVLPELKQAEVIAVDTEATGLDPYTCTLLLVQIGVPNKAFIFDARRVDLTLLKPVLEDSAKLKLLQNAKFDYNLIRVKTGISMNNMFDSMIAERLLTNGISREVSLLSIANKYLGVNLEKAVRQTFVNPKIDFSQAQLEYSALDVLVMFPIFKSQFALLQKENLTRIANLEFQLIPVVGEMEIHGSLVDRIKWESNIRELEQKRVQIAAKIQDFLRPLYLISQMDLFGAAVDVININSQPQVLDAFARLGVDIPSTGVAVLQRTDHEFAKMLLEYREYEKLISAFGFNFLEKINPKTGRIHPDYMQVGADSGRFACSNPNLQQIPKESAFRSCFTAPPGRKLITADYSQAELRILAEVSGDPVFVRAYKEDADVHTLTASQMFKVPEEKVSKELRFQAKSINFGLMYGRGGASLAAQIGVSADEGKRLLDTYFNTYKKVKKWLDKAAKEAVENGYATTLGGRKRWFVMPDKGDPNYDRLIGSIERQGKNTPIQGTSADMTKYALVYISQALKKEGLDAYPIQTVHDEIIVEAAEEAAPRVKEIMEEEMTRAHETLIKTVPAKIDAVISDLWEH</sequence>
<comment type="catalytic activity">
    <reaction evidence="9">
        <text>DNA(n) + a 2'-deoxyribonucleoside 5'-triphosphate = DNA(n+1) + diphosphate</text>
        <dbReference type="Rhea" id="RHEA:22508"/>
        <dbReference type="Rhea" id="RHEA-COMP:17339"/>
        <dbReference type="Rhea" id="RHEA-COMP:17340"/>
        <dbReference type="ChEBI" id="CHEBI:33019"/>
        <dbReference type="ChEBI" id="CHEBI:61560"/>
        <dbReference type="ChEBI" id="CHEBI:173112"/>
        <dbReference type="EC" id="2.7.7.7"/>
    </reaction>
</comment>
<dbReference type="PANTHER" id="PTHR10133:SF27">
    <property type="entry name" value="DNA POLYMERASE NU"/>
    <property type="match status" value="1"/>
</dbReference>
<dbReference type="InterPro" id="IPR019760">
    <property type="entry name" value="DNA-dir_DNA_pol_A_CS"/>
</dbReference>
<evidence type="ECO:0000256" key="6">
    <source>
        <dbReference type="ARBA" id="ARBA00022705"/>
    </source>
</evidence>
<dbReference type="GO" id="GO:0006261">
    <property type="term" value="P:DNA-templated DNA replication"/>
    <property type="evidence" value="ECO:0007669"/>
    <property type="project" value="InterPro"/>
</dbReference>
<dbReference type="Gene3D" id="3.30.420.10">
    <property type="entry name" value="Ribonuclease H-like superfamily/Ribonuclease H"/>
    <property type="match status" value="1"/>
</dbReference>
<keyword evidence="5" id="KW-0548">Nucleotidyltransferase</keyword>
<evidence type="ECO:0000256" key="4">
    <source>
        <dbReference type="ARBA" id="ARBA00022679"/>
    </source>
</evidence>
<dbReference type="GO" id="GO:0003887">
    <property type="term" value="F:DNA-directed DNA polymerase activity"/>
    <property type="evidence" value="ECO:0007669"/>
    <property type="project" value="UniProtKB-KW"/>
</dbReference>
<dbReference type="Gene3D" id="1.20.1060.10">
    <property type="entry name" value="Taq DNA Polymerase, Chain T, domain 4"/>
    <property type="match status" value="1"/>
</dbReference>
<keyword evidence="7" id="KW-0239">DNA-directed DNA polymerase</keyword>
<accession>A0A2H0X7Y8</accession>
<dbReference type="InterPro" id="IPR002562">
    <property type="entry name" value="3'-5'_exonuclease_dom"/>
</dbReference>
<evidence type="ECO:0000313" key="12">
    <source>
        <dbReference type="EMBL" id="PIS20955.1"/>
    </source>
</evidence>
<organism evidence="12 13">
    <name type="scientific">candidate division WWE3 bacterium CG08_land_8_20_14_0_20_43_13</name>
    <dbReference type="NCBI Taxonomy" id="1975087"/>
    <lineage>
        <taxon>Bacteria</taxon>
        <taxon>Katanobacteria</taxon>
    </lineage>
</organism>
<dbReference type="Pfam" id="PF01612">
    <property type="entry name" value="DNA_pol_A_exo1"/>
    <property type="match status" value="1"/>
</dbReference>
<dbReference type="EMBL" id="PEYW01000012">
    <property type="protein sequence ID" value="PIS20955.1"/>
    <property type="molecule type" value="Genomic_DNA"/>
</dbReference>
<evidence type="ECO:0000256" key="2">
    <source>
        <dbReference type="ARBA" id="ARBA00012417"/>
    </source>
</evidence>
<dbReference type="Gene3D" id="1.10.150.20">
    <property type="entry name" value="5' to 3' exonuclease, C-terminal subdomain"/>
    <property type="match status" value="1"/>
</dbReference>
<dbReference type="InterPro" id="IPR012337">
    <property type="entry name" value="RNaseH-like_sf"/>
</dbReference>
<comment type="similarity">
    <text evidence="1">Belongs to the DNA polymerase type-A family.</text>
</comment>
<reference evidence="13" key="1">
    <citation type="submission" date="2017-09" db="EMBL/GenBank/DDBJ databases">
        <title>Depth-based differentiation of microbial function through sediment-hosted aquifers and enrichment of novel symbionts in the deep terrestrial subsurface.</title>
        <authorList>
            <person name="Probst A.J."/>
            <person name="Ladd B."/>
            <person name="Jarett J.K."/>
            <person name="Geller-Mcgrath D.E."/>
            <person name="Sieber C.M.K."/>
            <person name="Emerson J.B."/>
            <person name="Anantharaman K."/>
            <person name="Thomas B.C."/>
            <person name="Malmstrom R."/>
            <person name="Stieglmeier M."/>
            <person name="Klingl A."/>
            <person name="Woyke T."/>
            <person name="Ryan C.M."/>
            <person name="Banfield J.F."/>
        </authorList>
    </citation>
    <scope>NUCLEOTIDE SEQUENCE [LARGE SCALE GENOMIC DNA]</scope>
</reference>
<dbReference type="SUPFAM" id="SSF56672">
    <property type="entry name" value="DNA/RNA polymerases"/>
    <property type="match status" value="1"/>
</dbReference>
<dbReference type="AlphaFoldDB" id="A0A2H0X7Y8"/>
<dbReference type="EC" id="2.7.7.7" evidence="2"/>
<dbReference type="Pfam" id="PF00476">
    <property type="entry name" value="DNA_pol_A"/>
    <property type="match status" value="1"/>
</dbReference>
<name>A0A2H0X7Y8_UNCKA</name>
<evidence type="ECO:0000313" key="13">
    <source>
        <dbReference type="Proteomes" id="UP000231414"/>
    </source>
</evidence>
<dbReference type="SMART" id="SM00474">
    <property type="entry name" value="35EXOc"/>
    <property type="match status" value="1"/>
</dbReference>
<evidence type="ECO:0000256" key="8">
    <source>
        <dbReference type="ARBA" id="ARBA00023125"/>
    </source>
</evidence>
<feature type="domain" description="DNA-directed DNA polymerase family A palm" evidence="11">
    <location>
        <begin position="348"/>
        <end position="557"/>
    </location>
</feature>
<dbReference type="GO" id="GO:0006302">
    <property type="term" value="P:double-strand break repair"/>
    <property type="evidence" value="ECO:0007669"/>
    <property type="project" value="TreeGrafter"/>
</dbReference>
<dbReference type="FunFam" id="1.10.150.20:FF:000002">
    <property type="entry name" value="DNA polymerase I"/>
    <property type="match status" value="1"/>
</dbReference>
<proteinExistence type="inferred from homology"/>
<gene>
    <name evidence="12" type="ORF">COT52_01045</name>
</gene>
<dbReference type="PRINTS" id="PR00868">
    <property type="entry name" value="DNAPOLI"/>
</dbReference>
<dbReference type="PROSITE" id="PS00447">
    <property type="entry name" value="DNA_POLYMERASE_A"/>
    <property type="match status" value="1"/>
</dbReference>
<evidence type="ECO:0000256" key="1">
    <source>
        <dbReference type="ARBA" id="ARBA00007705"/>
    </source>
</evidence>
<dbReference type="InterPro" id="IPR002298">
    <property type="entry name" value="DNA_polymerase_A"/>
</dbReference>
<evidence type="ECO:0000259" key="11">
    <source>
        <dbReference type="SMART" id="SM00482"/>
    </source>
</evidence>
<protein>
    <recommendedName>
        <fullName evidence="3">DNA polymerase I</fullName>
        <ecNumber evidence="2">2.7.7.7</ecNumber>
    </recommendedName>
</protein>
<keyword evidence="8" id="KW-0238">DNA-binding</keyword>
<keyword evidence="4" id="KW-0808">Transferase</keyword>
<evidence type="ECO:0000256" key="9">
    <source>
        <dbReference type="ARBA" id="ARBA00049244"/>
    </source>
</evidence>
<dbReference type="InterPro" id="IPR043502">
    <property type="entry name" value="DNA/RNA_pol_sf"/>
</dbReference>